<evidence type="ECO:0000256" key="1">
    <source>
        <dbReference type="SAM" id="Phobius"/>
    </source>
</evidence>
<gene>
    <name evidence="2" type="ORF">OMO38_18860</name>
</gene>
<organism evidence="2 3">
    <name type="scientific">Chryseobacterium kimseyorum</name>
    <dbReference type="NCBI Taxonomy" id="2984028"/>
    <lineage>
        <taxon>Bacteria</taxon>
        <taxon>Pseudomonadati</taxon>
        <taxon>Bacteroidota</taxon>
        <taxon>Flavobacteriia</taxon>
        <taxon>Flavobacteriales</taxon>
        <taxon>Weeksellaceae</taxon>
        <taxon>Chryseobacterium group</taxon>
        <taxon>Chryseobacterium</taxon>
    </lineage>
</organism>
<reference evidence="2" key="1">
    <citation type="submission" date="2022-10" db="EMBL/GenBank/DDBJ databases">
        <title>Chryseobacterium babae sp. nov. isolated from the gut of the beetle Oryctes rhinoceros, and Chryseobacterium kimseyorum sp. nov., isolated from a stick insect rearing cage.</title>
        <authorList>
            <person name="Shelomi M."/>
            <person name="Han C.-J."/>
            <person name="Chen W.-M."/>
            <person name="Chen H.-K."/>
            <person name="Liaw S.-J."/>
            <person name="Muhle E."/>
            <person name="Clermont D."/>
        </authorList>
    </citation>
    <scope>NUCLEOTIDE SEQUENCE</scope>
    <source>
        <strain evidence="2">09-1422</strain>
    </source>
</reference>
<keyword evidence="1" id="KW-0812">Transmembrane</keyword>
<evidence type="ECO:0000313" key="2">
    <source>
        <dbReference type="EMBL" id="MCW3170594.1"/>
    </source>
</evidence>
<name>A0ABT3I3G4_9FLAO</name>
<dbReference type="RefSeq" id="WP_264751729.1">
    <property type="nucleotide sequence ID" value="NZ_JAPDHW010000023.1"/>
</dbReference>
<feature type="transmembrane region" description="Helical" evidence="1">
    <location>
        <begin position="12"/>
        <end position="34"/>
    </location>
</feature>
<accession>A0ABT3I3G4</accession>
<evidence type="ECO:0008006" key="4">
    <source>
        <dbReference type="Google" id="ProtNLM"/>
    </source>
</evidence>
<keyword evidence="1" id="KW-1133">Transmembrane helix</keyword>
<proteinExistence type="predicted"/>
<dbReference type="Proteomes" id="UP001163731">
    <property type="component" value="Unassembled WGS sequence"/>
</dbReference>
<comment type="caution">
    <text evidence="2">The sequence shown here is derived from an EMBL/GenBank/DDBJ whole genome shotgun (WGS) entry which is preliminary data.</text>
</comment>
<keyword evidence="1" id="KW-0472">Membrane</keyword>
<feature type="non-terminal residue" evidence="2">
    <location>
        <position position="1"/>
    </location>
</feature>
<dbReference type="EMBL" id="JAPDHW010000023">
    <property type="protein sequence ID" value="MCW3170594.1"/>
    <property type="molecule type" value="Genomic_DNA"/>
</dbReference>
<keyword evidence="3" id="KW-1185">Reference proteome</keyword>
<sequence length="67" mass="7818">YQGRYLSIKETSVFILLLLLFWLIFLTKLLIYFASCKLTIAAASFFVIAMDEISHDHQQLFAMTKKI</sequence>
<evidence type="ECO:0000313" key="3">
    <source>
        <dbReference type="Proteomes" id="UP001163731"/>
    </source>
</evidence>
<protein>
    <recommendedName>
        <fullName evidence="4">Transposase</fullName>
    </recommendedName>
</protein>